<evidence type="ECO:0000256" key="6">
    <source>
        <dbReference type="ARBA" id="ARBA00023288"/>
    </source>
</evidence>
<keyword evidence="8" id="KW-1185">Reference proteome</keyword>
<comment type="caution">
    <text evidence="7">The sequence shown here is derived from an EMBL/GenBank/DDBJ whole genome shotgun (WGS) entry which is preliminary data.</text>
</comment>
<keyword evidence="2" id="KW-1003">Cell membrane</keyword>
<dbReference type="Gene3D" id="3.30.2030.20">
    <property type="match status" value="1"/>
</dbReference>
<evidence type="ECO:0000256" key="1">
    <source>
        <dbReference type="ARBA" id="ARBA00004193"/>
    </source>
</evidence>
<name>A0A2T0U142_9MICO</name>
<dbReference type="GO" id="GO:0005886">
    <property type="term" value="C:plasma membrane"/>
    <property type="evidence" value="ECO:0007669"/>
    <property type="project" value="UniProtKB-SubCell"/>
</dbReference>
<organism evidence="7 8">
    <name type="scientific">Knoellia remsis</name>
    <dbReference type="NCBI Taxonomy" id="407159"/>
    <lineage>
        <taxon>Bacteria</taxon>
        <taxon>Bacillati</taxon>
        <taxon>Actinomycetota</taxon>
        <taxon>Actinomycetes</taxon>
        <taxon>Micrococcales</taxon>
        <taxon>Intrasporangiaceae</taxon>
        <taxon>Knoellia</taxon>
    </lineage>
</organism>
<gene>
    <name evidence="7" type="ORF">BCF74_13513</name>
</gene>
<dbReference type="Proteomes" id="UP000237822">
    <property type="component" value="Unassembled WGS sequence"/>
</dbReference>
<protein>
    <submittedName>
        <fullName evidence="7">Putative LppA-like lipoprotein</fullName>
    </submittedName>
</protein>
<dbReference type="AlphaFoldDB" id="A0A2T0U142"/>
<comment type="subcellular location">
    <subcellularLocation>
        <location evidence="1">Cell membrane</location>
        <topology evidence="1">Lipid-anchor</topology>
    </subcellularLocation>
</comment>
<evidence type="ECO:0000256" key="2">
    <source>
        <dbReference type="ARBA" id="ARBA00022475"/>
    </source>
</evidence>
<reference evidence="7 8" key="1">
    <citation type="submission" date="2018-03" db="EMBL/GenBank/DDBJ databases">
        <title>Genomic Encyclopedia of Archaeal and Bacterial Type Strains, Phase II (KMG-II): from individual species to whole genera.</title>
        <authorList>
            <person name="Goeker M."/>
        </authorList>
    </citation>
    <scope>NUCLEOTIDE SEQUENCE [LARGE SCALE GENOMIC DNA]</scope>
    <source>
        <strain evidence="7 8">ATCC BAA-1496</strain>
    </source>
</reference>
<keyword evidence="4" id="KW-0472">Membrane</keyword>
<evidence type="ECO:0000256" key="3">
    <source>
        <dbReference type="ARBA" id="ARBA00022729"/>
    </source>
</evidence>
<evidence type="ECO:0000313" key="8">
    <source>
        <dbReference type="Proteomes" id="UP000237822"/>
    </source>
</evidence>
<keyword evidence="5" id="KW-0564">Palmitate</keyword>
<dbReference type="EMBL" id="PVTI01000035">
    <property type="protein sequence ID" value="PRY51624.1"/>
    <property type="molecule type" value="Genomic_DNA"/>
</dbReference>
<dbReference type="RefSeq" id="WP_170070276.1">
    <property type="nucleotide sequence ID" value="NZ_PVTI01000035.1"/>
</dbReference>
<dbReference type="Pfam" id="PF16708">
    <property type="entry name" value="LppA"/>
    <property type="match status" value="1"/>
</dbReference>
<evidence type="ECO:0000256" key="5">
    <source>
        <dbReference type="ARBA" id="ARBA00023139"/>
    </source>
</evidence>
<evidence type="ECO:0000313" key="7">
    <source>
        <dbReference type="EMBL" id="PRY51624.1"/>
    </source>
</evidence>
<proteinExistence type="predicted"/>
<keyword evidence="3" id="KW-0732">Signal</keyword>
<evidence type="ECO:0000256" key="4">
    <source>
        <dbReference type="ARBA" id="ARBA00023136"/>
    </source>
</evidence>
<accession>A0A2T0U142</accession>
<sequence>MDARAELEKRRSYAEARADNLALLAEVRSAMSGAAPNLKWVKPEPEVDGESSCVEPQFANVAGASHATFDSGGAEGGISDADWPKAWAAVQQVAGQRGFGDPKVVIDKPGQHVVSLYDKDGAELSINSEVNTAVSIYGACHLKDPSVDSSSASP</sequence>
<dbReference type="InterPro" id="IPR032018">
    <property type="entry name" value="LppA/LppB/LprP"/>
</dbReference>
<keyword evidence="6 7" id="KW-0449">Lipoprotein</keyword>